<dbReference type="Proteomes" id="UP000002195">
    <property type="component" value="Unassembled WGS sequence"/>
</dbReference>
<dbReference type="VEuPathDB" id="AmoebaDB:DDB_G0268418"/>
<dbReference type="GeneID" id="8616295"/>
<dbReference type="AlphaFoldDB" id="Q55FP5"/>
<keyword evidence="2" id="KW-1185">Reference proteome</keyword>
<accession>Q55FP5</accession>
<dbReference type="PaxDb" id="44689-DDB0202207"/>
<comment type="caution">
    <text evidence="1">The sequence shown here is derived from an EMBL/GenBank/DDBJ whole genome shotgun (WGS) entry which is preliminary data.</text>
</comment>
<evidence type="ECO:0000313" key="2">
    <source>
        <dbReference type="Proteomes" id="UP000002195"/>
    </source>
</evidence>
<evidence type="ECO:0000313" key="1">
    <source>
        <dbReference type="EMBL" id="EAL73662.1"/>
    </source>
</evidence>
<protein>
    <submittedName>
        <fullName evidence="1">Uncharacterized protein</fullName>
    </submittedName>
</protein>
<dbReference type="RefSeq" id="XP_647488.1">
    <property type="nucleotide sequence ID" value="XM_642396.1"/>
</dbReference>
<dbReference type="EMBL" id="AAFI02000003">
    <property type="protein sequence ID" value="EAL73662.1"/>
    <property type="molecule type" value="Genomic_DNA"/>
</dbReference>
<name>Q55FP5_DICDI</name>
<dbReference type="KEGG" id="ddi:DDB_G0268418"/>
<reference evidence="1 2" key="1">
    <citation type="journal article" date="2005" name="Nature">
        <title>The genome of the social amoeba Dictyostelium discoideum.</title>
        <authorList>
            <consortium name="The Dictyostelium discoideum Sequencing Consortium"/>
            <person name="Eichinger L."/>
            <person name="Pachebat J.A."/>
            <person name="Glockner G."/>
            <person name="Rajandream M.A."/>
            <person name="Sucgang R."/>
            <person name="Berriman M."/>
            <person name="Song J."/>
            <person name="Olsen R."/>
            <person name="Szafranski K."/>
            <person name="Xu Q."/>
            <person name="Tunggal B."/>
            <person name="Kummerfeld S."/>
            <person name="Madera M."/>
            <person name="Konfortov B.A."/>
            <person name="Rivero F."/>
            <person name="Bankier A.T."/>
            <person name="Lehmann R."/>
            <person name="Hamlin N."/>
            <person name="Davies R."/>
            <person name="Gaudet P."/>
            <person name="Fey P."/>
            <person name="Pilcher K."/>
            <person name="Chen G."/>
            <person name="Saunders D."/>
            <person name="Sodergren E."/>
            <person name="Davis P."/>
            <person name="Kerhornou A."/>
            <person name="Nie X."/>
            <person name="Hall N."/>
            <person name="Anjard C."/>
            <person name="Hemphill L."/>
            <person name="Bason N."/>
            <person name="Farbrother P."/>
            <person name="Desany B."/>
            <person name="Just E."/>
            <person name="Morio T."/>
            <person name="Rost R."/>
            <person name="Churcher C."/>
            <person name="Cooper J."/>
            <person name="Haydock S."/>
            <person name="van Driessche N."/>
            <person name="Cronin A."/>
            <person name="Goodhead I."/>
            <person name="Muzny D."/>
            <person name="Mourier T."/>
            <person name="Pain A."/>
            <person name="Lu M."/>
            <person name="Harper D."/>
            <person name="Lindsay R."/>
            <person name="Hauser H."/>
            <person name="James K."/>
            <person name="Quiles M."/>
            <person name="Madan Babu M."/>
            <person name="Saito T."/>
            <person name="Buchrieser C."/>
            <person name="Wardroper A."/>
            <person name="Felder M."/>
            <person name="Thangavelu M."/>
            <person name="Johnson D."/>
            <person name="Knights A."/>
            <person name="Loulseged H."/>
            <person name="Mungall K."/>
            <person name="Oliver K."/>
            <person name="Price C."/>
            <person name="Quail M.A."/>
            <person name="Urushihara H."/>
            <person name="Hernandez J."/>
            <person name="Rabbinowitsch E."/>
            <person name="Steffen D."/>
            <person name="Sanders M."/>
            <person name="Ma J."/>
            <person name="Kohara Y."/>
            <person name="Sharp S."/>
            <person name="Simmonds M."/>
            <person name="Spiegler S."/>
            <person name="Tivey A."/>
            <person name="Sugano S."/>
            <person name="White B."/>
            <person name="Walker D."/>
            <person name="Woodward J."/>
            <person name="Winckler T."/>
            <person name="Tanaka Y."/>
            <person name="Shaulsky G."/>
            <person name="Schleicher M."/>
            <person name="Weinstock G."/>
            <person name="Rosenthal A."/>
            <person name="Cox E.C."/>
            <person name="Chisholm R.L."/>
            <person name="Gibbs R."/>
            <person name="Loomis W.F."/>
            <person name="Platzer M."/>
            <person name="Kay R.R."/>
            <person name="Williams J."/>
            <person name="Dear P.H."/>
            <person name="Noegel A.A."/>
            <person name="Barrell B."/>
            <person name="Kuspa A."/>
        </authorList>
    </citation>
    <scope>NUCLEOTIDE SEQUENCE [LARGE SCALE GENOMIC DNA]</scope>
    <source>
        <strain evidence="1 2">AX4</strain>
    </source>
</reference>
<organism evidence="1 2">
    <name type="scientific">Dictyostelium discoideum</name>
    <name type="common">Social amoeba</name>
    <dbReference type="NCBI Taxonomy" id="44689"/>
    <lineage>
        <taxon>Eukaryota</taxon>
        <taxon>Amoebozoa</taxon>
        <taxon>Evosea</taxon>
        <taxon>Eumycetozoa</taxon>
        <taxon>Dictyostelia</taxon>
        <taxon>Dictyosteliales</taxon>
        <taxon>Dictyosteliaceae</taxon>
        <taxon>Dictyostelium</taxon>
    </lineage>
</organism>
<dbReference type="InParanoid" id="Q55FP5"/>
<dbReference type="HOGENOM" id="CLU_3054353_0_0_1"/>
<gene>
    <name evidence="1" type="ORF">DDB_G0268418</name>
</gene>
<proteinExistence type="predicted"/>
<sequence>MKLCYQYFLSLISRNNDADRKSNNNDRIIIEKKFNSKHIEHLKLNKTAIYFFNN</sequence>